<gene>
    <name evidence="2" type="ORF">C8N29_10852</name>
</gene>
<evidence type="ECO:0008006" key="4">
    <source>
        <dbReference type="Google" id="ProtNLM"/>
    </source>
</evidence>
<dbReference type="Proteomes" id="UP000244223">
    <property type="component" value="Unassembled WGS sequence"/>
</dbReference>
<protein>
    <recommendedName>
        <fullName evidence="4">HEAT repeat protein</fullName>
    </recommendedName>
</protein>
<dbReference type="RefSeq" id="WP_107865814.1">
    <property type="nucleotide sequence ID" value="NZ_QAON01000008.1"/>
</dbReference>
<evidence type="ECO:0000313" key="3">
    <source>
        <dbReference type="Proteomes" id="UP000244223"/>
    </source>
</evidence>
<keyword evidence="3" id="KW-1185">Reference proteome</keyword>
<dbReference type="InterPro" id="IPR011989">
    <property type="entry name" value="ARM-like"/>
</dbReference>
<dbReference type="InterPro" id="IPR016024">
    <property type="entry name" value="ARM-type_fold"/>
</dbReference>
<accession>A0A2T5IZ15</accession>
<dbReference type="AlphaFoldDB" id="A0A2T5IZ15"/>
<dbReference type="SUPFAM" id="SSF48371">
    <property type="entry name" value="ARM repeat"/>
    <property type="match status" value="1"/>
</dbReference>
<reference evidence="2 3" key="1">
    <citation type="submission" date="2018-04" db="EMBL/GenBank/DDBJ databases">
        <title>Genomic Encyclopedia of Archaeal and Bacterial Type Strains, Phase II (KMG-II): from individual species to whole genera.</title>
        <authorList>
            <person name="Goeker M."/>
        </authorList>
    </citation>
    <scope>NUCLEOTIDE SEQUENCE [LARGE SCALE GENOMIC DNA]</scope>
    <source>
        <strain evidence="2 3">DSM 5822</strain>
    </source>
</reference>
<dbReference type="Gene3D" id="1.25.10.10">
    <property type="entry name" value="Leucine-rich Repeat Variant"/>
    <property type="match status" value="1"/>
</dbReference>
<evidence type="ECO:0000256" key="1">
    <source>
        <dbReference type="SAM" id="MobiDB-lite"/>
    </source>
</evidence>
<feature type="compositionally biased region" description="Polar residues" evidence="1">
    <location>
        <begin position="53"/>
        <end position="62"/>
    </location>
</feature>
<evidence type="ECO:0000313" key="2">
    <source>
        <dbReference type="EMBL" id="PTQ89171.1"/>
    </source>
</evidence>
<feature type="region of interest" description="Disordered" evidence="1">
    <location>
        <begin position="37"/>
        <end position="64"/>
    </location>
</feature>
<organism evidence="2 3">
    <name type="scientific">Agitococcus lubricus</name>
    <dbReference type="NCBI Taxonomy" id="1077255"/>
    <lineage>
        <taxon>Bacteria</taxon>
        <taxon>Pseudomonadati</taxon>
        <taxon>Pseudomonadota</taxon>
        <taxon>Gammaproteobacteria</taxon>
        <taxon>Moraxellales</taxon>
        <taxon>Moraxellaceae</taxon>
        <taxon>Agitococcus</taxon>
    </lineage>
</organism>
<name>A0A2T5IZ15_9GAMM</name>
<comment type="caution">
    <text evidence="2">The sequence shown here is derived from an EMBL/GenBank/DDBJ whole genome shotgun (WGS) entry which is preliminary data.</text>
</comment>
<proteinExistence type="predicted"/>
<dbReference type="EMBL" id="QAON01000008">
    <property type="protein sequence ID" value="PTQ89171.1"/>
    <property type="molecule type" value="Genomic_DNA"/>
</dbReference>
<dbReference type="OrthoDB" id="9905214at2"/>
<sequence>MKGYYFLLCGLCLFGCSQPDQQKQLESERVTREYQKQLEAENSPILSEDSDTIENSQPNNLDKNGDVLETETELAPINISLPPPPAEPSETPTQIAQLTDVERIAKLLTAKSAEQRLAAVNRLYNLAAKQTLPDSALQRLINVFESDSELDIKNRAILALGQVCHPAVMMSLLSNLKRPLNDINLEAIKVLGEVGGYRASQILNDFAAKLAENNSNNAQAILSAAVAARQQILARGGMSPKCQW</sequence>